<sequence length="494" mass="54591">MSTLLRCIDYQWRRHYFLSVIRPGHRLFSKHIPDTAVLPKPRLDYNAISESVVYKSHNAFNRKYPLPVGALQSIVRTYSEQKELSSQLSMKRHLRSTLGDRIRATKDPPAKQALVEEAKNLKAEISQLEQTLATTEEALLDLTLQLPNDTHPDAPLGPEDAATVLSTHGPSPIPASPGRDHAEVGRALGLFDFESAAVVTGSSWYYLLAEAALLENALTNYAISIALKHGFRLVMTPDVVREDIALRCGFQPRDQQSDSPASQTYSIANSHPELVLSGTAEIPLGGMFANRIFPENTLPAKVVGLGRAFRAEAGSRGADTRGLYRVHQFSKVELFAVCEEDTSEHLMEEFRQVQTEIFEGLGISFRVLDMPTEELGASAFRKYDMEAWMPGRGSWGEISSTSNCTDYQSRRLHIRYRRAASPDPHSSSSGNGSPSTLAFAHTLNGTAAATPRLILTLLENGVRFDEGGKPIGLDLPIVLKPFWLGPSSNILRWV</sequence>
<dbReference type="Pfam" id="PF00587">
    <property type="entry name" value="tRNA-synt_2b"/>
    <property type="match status" value="1"/>
</dbReference>
<dbReference type="SUPFAM" id="SSF46589">
    <property type="entry name" value="tRNA-binding arm"/>
    <property type="match status" value="1"/>
</dbReference>
<evidence type="ECO:0000256" key="5">
    <source>
        <dbReference type="ARBA" id="ARBA00023146"/>
    </source>
</evidence>
<gene>
    <name evidence="12" type="ORF">SCLCIDRAFT_1207467</name>
</gene>
<evidence type="ECO:0000256" key="10">
    <source>
        <dbReference type="SAM" id="Coils"/>
    </source>
</evidence>
<dbReference type="Gene3D" id="1.10.287.40">
    <property type="entry name" value="Serine-tRNA synthetase, tRNA binding domain"/>
    <property type="match status" value="1"/>
</dbReference>
<evidence type="ECO:0000256" key="1">
    <source>
        <dbReference type="ARBA" id="ARBA00012840"/>
    </source>
</evidence>
<dbReference type="Proteomes" id="UP000053989">
    <property type="component" value="Unassembled WGS sequence"/>
</dbReference>
<dbReference type="InParanoid" id="A0A0C3EBU4"/>
<dbReference type="GO" id="GO:0006434">
    <property type="term" value="P:seryl-tRNA aminoacylation"/>
    <property type="evidence" value="ECO:0007669"/>
    <property type="project" value="InterPro"/>
</dbReference>
<dbReference type="InterPro" id="IPR002314">
    <property type="entry name" value="aa-tRNA-synt_IIb"/>
</dbReference>
<reference evidence="12 13" key="1">
    <citation type="submission" date="2014-04" db="EMBL/GenBank/DDBJ databases">
        <authorList>
            <consortium name="DOE Joint Genome Institute"/>
            <person name="Kuo A."/>
            <person name="Kohler A."/>
            <person name="Nagy L.G."/>
            <person name="Floudas D."/>
            <person name="Copeland A."/>
            <person name="Barry K.W."/>
            <person name="Cichocki N."/>
            <person name="Veneault-Fourrey C."/>
            <person name="LaButti K."/>
            <person name="Lindquist E.A."/>
            <person name="Lipzen A."/>
            <person name="Lundell T."/>
            <person name="Morin E."/>
            <person name="Murat C."/>
            <person name="Sun H."/>
            <person name="Tunlid A."/>
            <person name="Henrissat B."/>
            <person name="Grigoriev I.V."/>
            <person name="Hibbett D.S."/>
            <person name="Martin F."/>
            <person name="Nordberg H.P."/>
            <person name="Cantor M.N."/>
            <person name="Hua S.X."/>
        </authorList>
    </citation>
    <scope>NUCLEOTIDE SEQUENCE [LARGE SCALE GENOMIC DNA]</scope>
    <source>
        <strain evidence="12 13">Foug A</strain>
    </source>
</reference>
<dbReference type="Pfam" id="PF02403">
    <property type="entry name" value="Seryl_tRNA_N"/>
    <property type="match status" value="1"/>
</dbReference>
<name>A0A0C3EBU4_9AGAM</name>
<keyword evidence="10" id="KW-0175">Coiled coil</keyword>
<feature type="binding site" evidence="8">
    <location>
        <position position="444"/>
    </location>
    <ligand>
        <name>L-serine</name>
        <dbReference type="ChEBI" id="CHEBI:33384"/>
    </ligand>
</feature>
<feature type="binding site" evidence="9">
    <location>
        <begin position="310"/>
        <end position="312"/>
    </location>
    <ligand>
        <name>ATP</name>
        <dbReference type="ChEBI" id="CHEBI:30616"/>
    </ligand>
</feature>
<organism evidence="12 13">
    <name type="scientific">Scleroderma citrinum Foug A</name>
    <dbReference type="NCBI Taxonomy" id="1036808"/>
    <lineage>
        <taxon>Eukaryota</taxon>
        <taxon>Fungi</taxon>
        <taxon>Dikarya</taxon>
        <taxon>Basidiomycota</taxon>
        <taxon>Agaricomycotina</taxon>
        <taxon>Agaricomycetes</taxon>
        <taxon>Agaricomycetidae</taxon>
        <taxon>Boletales</taxon>
        <taxon>Sclerodermatineae</taxon>
        <taxon>Sclerodermataceae</taxon>
        <taxon>Scleroderma</taxon>
    </lineage>
</organism>
<feature type="binding site" evidence="8">
    <location>
        <position position="310"/>
    </location>
    <ligand>
        <name>L-serine</name>
        <dbReference type="ChEBI" id="CHEBI:33384"/>
    </ligand>
</feature>
<dbReference type="GO" id="GO:0005524">
    <property type="term" value="F:ATP binding"/>
    <property type="evidence" value="ECO:0007669"/>
    <property type="project" value="UniProtKB-KW"/>
</dbReference>
<keyword evidence="4 9" id="KW-0067">ATP-binding</keyword>
<dbReference type="PANTHER" id="PTHR11778">
    <property type="entry name" value="SERYL-TRNA SYNTHETASE"/>
    <property type="match status" value="1"/>
</dbReference>
<keyword evidence="3" id="KW-0547">Nucleotide-binding</keyword>
<dbReference type="PRINTS" id="PR00981">
    <property type="entry name" value="TRNASYNTHSER"/>
</dbReference>
<feature type="binding site" evidence="8">
    <location>
        <position position="279"/>
    </location>
    <ligand>
        <name>L-serine</name>
        <dbReference type="ChEBI" id="CHEBI:33384"/>
    </ligand>
</feature>
<feature type="domain" description="Aminoacyl-transfer RNA synthetases class-II family profile" evidence="11">
    <location>
        <begin position="228"/>
        <end position="481"/>
    </location>
</feature>
<dbReference type="UniPathway" id="UPA00906">
    <property type="reaction ID" value="UER00895"/>
</dbReference>
<evidence type="ECO:0000256" key="9">
    <source>
        <dbReference type="PIRSR" id="PIRSR001529-2"/>
    </source>
</evidence>
<dbReference type="InterPro" id="IPR006195">
    <property type="entry name" value="aa-tRNA-synth_II"/>
</dbReference>
<dbReference type="GO" id="GO:0004828">
    <property type="term" value="F:serine-tRNA ligase activity"/>
    <property type="evidence" value="ECO:0007669"/>
    <property type="project" value="UniProtKB-EC"/>
</dbReference>
<dbReference type="InterPro" id="IPR045864">
    <property type="entry name" value="aa-tRNA-synth_II/BPL/LPL"/>
</dbReference>
<evidence type="ECO:0000256" key="7">
    <source>
        <dbReference type="ARBA" id="ARBA00034892"/>
    </source>
</evidence>
<reference evidence="13" key="2">
    <citation type="submission" date="2015-01" db="EMBL/GenBank/DDBJ databases">
        <title>Evolutionary Origins and Diversification of the Mycorrhizal Mutualists.</title>
        <authorList>
            <consortium name="DOE Joint Genome Institute"/>
            <consortium name="Mycorrhizal Genomics Consortium"/>
            <person name="Kohler A."/>
            <person name="Kuo A."/>
            <person name="Nagy L.G."/>
            <person name="Floudas D."/>
            <person name="Copeland A."/>
            <person name="Barry K.W."/>
            <person name="Cichocki N."/>
            <person name="Veneault-Fourrey C."/>
            <person name="LaButti K."/>
            <person name="Lindquist E.A."/>
            <person name="Lipzen A."/>
            <person name="Lundell T."/>
            <person name="Morin E."/>
            <person name="Murat C."/>
            <person name="Riley R."/>
            <person name="Ohm R."/>
            <person name="Sun H."/>
            <person name="Tunlid A."/>
            <person name="Henrissat B."/>
            <person name="Grigoriev I.V."/>
            <person name="Hibbett D.S."/>
            <person name="Martin F."/>
        </authorList>
    </citation>
    <scope>NUCLEOTIDE SEQUENCE [LARGE SCALE GENOMIC DNA]</scope>
    <source>
        <strain evidence="13">Foug A</strain>
    </source>
</reference>
<evidence type="ECO:0000256" key="2">
    <source>
        <dbReference type="ARBA" id="ARBA00022598"/>
    </source>
</evidence>
<feature type="coiled-coil region" evidence="10">
    <location>
        <begin position="111"/>
        <end position="145"/>
    </location>
</feature>
<evidence type="ECO:0000313" key="13">
    <source>
        <dbReference type="Proteomes" id="UP000053989"/>
    </source>
</evidence>
<feature type="binding site" evidence="9">
    <location>
        <begin position="326"/>
        <end position="329"/>
    </location>
    <ligand>
        <name>ATP</name>
        <dbReference type="ChEBI" id="CHEBI:30616"/>
    </ligand>
</feature>
<dbReference type="SUPFAM" id="SSF55681">
    <property type="entry name" value="Class II aaRS and biotin synthetases"/>
    <property type="match status" value="1"/>
</dbReference>
<keyword evidence="2" id="KW-0436">Ligase</keyword>
<feature type="site" description="Important for serine binding" evidence="8">
    <location>
        <position position="446"/>
    </location>
</feature>
<protein>
    <recommendedName>
        <fullName evidence="1">serine--tRNA ligase</fullName>
        <ecNumber evidence="1">6.1.1.11</ecNumber>
    </recommendedName>
    <alternativeName>
        <fullName evidence="6">Seryl-tRNA synthetase</fullName>
    </alternativeName>
    <alternativeName>
        <fullName evidence="7">Seryl-tRNA(Ser) synthetase</fullName>
    </alternativeName>
</protein>
<dbReference type="EC" id="6.1.1.11" evidence="1"/>
<dbReference type="PIRSF" id="PIRSF001529">
    <property type="entry name" value="Ser-tRNA-synth_IIa"/>
    <property type="match status" value="1"/>
</dbReference>
<proteinExistence type="predicted"/>
<dbReference type="FunCoup" id="A0A0C3EBU4">
    <property type="interactions" value="294"/>
</dbReference>
<dbReference type="AlphaFoldDB" id="A0A0C3EBU4"/>
<dbReference type="HOGENOM" id="CLU_023797_4_3_1"/>
<feature type="binding site" evidence="8">
    <location>
        <position position="333"/>
    </location>
    <ligand>
        <name>L-serine</name>
        <dbReference type="ChEBI" id="CHEBI:33384"/>
    </ligand>
</feature>
<feature type="binding site" evidence="9">
    <location>
        <begin position="397"/>
        <end position="400"/>
    </location>
    <ligand>
        <name>ATP</name>
        <dbReference type="ChEBI" id="CHEBI:30616"/>
    </ligand>
</feature>
<dbReference type="EMBL" id="KN822005">
    <property type="protein sequence ID" value="KIM70165.1"/>
    <property type="molecule type" value="Genomic_DNA"/>
</dbReference>
<dbReference type="InterPro" id="IPR042103">
    <property type="entry name" value="SerRS_1_N_sf"/>
</dbReference>
<dbReference type="InterPro" id="IPR010978">
    <property type="entry name" value="tRNA-bd_arm"/>
</dbReference>
<dbReference type="InterPro" id="IPR002317">
    <property type="entry name" value="Ser-tRNA-ligase_type_1"/>
</dbReference>
<evidence type="ECO:0000313" key="12">
    <source>
        <dbReference type="EMBL" id="KIM70165.1"/>
    </source>
</evidence>
<dbReference type="PROSITE" id="PS50862">
    <property type="entry name" value="AA_TRNA_LIGASE_II"/>
    <property type="match status" value="1"/>
</dbReference>
<dbReference type="STRING" id="1036808.A0A0C3EBU4"/>
<dbReference type="OrthoDB" id="10264585at2759"/>
<evidence type="ECO:0000256" key="8">
    <source>
        <dbReference type="PIRSR" id="PIRSR001529-1"/>
    </source>
</evidence>
<dbReference type="NCBIfam" id="TIGR00414">
    <property type="entry name" value="serS"/>
    <property type="match status" value="1"/>
</dbReference>
<evidence type="ECO:0000256" key="6">
    <source>
        <dbReference type="ARBA" id="ARBA00031113"/>
    </source>
</evidence>
<evidence type="ECO:0000256" key="3">
    <source>
        <dbReference type="ARBA" id="ARBA00022741"/>
    </source>
</evidence>
<dbReference type="InterPro" id="IPR015866">
    <property type="entry name" value="Ser-tRNA-synth_1_N"/>
</dbReference>
<keyword evidence="5" id="KW-0030">Aminoacyl-tRNA synthetase</keyword>
<evidence type="ECO:0000259" key="11">
    <source>
        <dbReference type="PROSITE" id="PS50862"/>
    </source>
</evidence>
<evidence type="ECO:0000256" key="4">
    <source>
        <dbReference type="ARBA" id="ARBA00022840"/>
    </source>
</evidence>
<dbReference type="Gene3D" id="3.30.930.10">
    <property type="entry name" value="Bira Bifunctional Protein, Domain 2"/>
    <property type="match status" value="1"/>
</dbReference>
<accession>A0A0C3EBU4</accession>
<keyword evidence="13" id="KW-1185">Reference proteome</keyword>